<sequence>MMSDEKNRSENDSINDEDSDEEVNEEPQKEEELFFDGERYYTRDEWFNPPDPMESPPKRKMKRGMKLTIAMLVTAALLGNVFAMWPQIFNLPAIEFVQVNRELSQDESIQELQDGVVVVRAGNSKGTGFVYNLEEGLVLTNEHVIDQQDPYPVITFENGEAYQSEIIYTDEDLDIAVLQVEDMNDHVELQFKNEWSQAEEIVFIGNPLFFNFIANRGQLIGLLEQSNRENAPLMLDAPVYRGSSGSPVFNASGEVIAVVYATTTTLVSGEDQRVGLAIPAGDFIHDIPGINSDSFE</sequence>
<feature type="compositionally biased region" description="Basic and acidic residues" evidence="2">
    <location>
        <begin position="26"/>
        <end position="46"/>
    </location>
</feature>
<evidence type="ECO:0000256" key="2">
    <source>
        <dbReference type="SAM" id="MobiDB-lite"/>
    </source>
</evidence>
<keyword evidence="3" id="KW-1133">Transmembrane helix</keyword>
<proteinExistence type="predicted"/>
<keyword evidence="4" id="KW-0645">Protease</keyword>
<dbReference type="InterPro" id="IPR043504">
    <property type="entry name" value="Peptidase_S1_PA_chymotrypsin"/>
</dbReference>
<gene>
    <name evidence="4" type="primary">degQ</name>
    <name evidence="4" type="ORF">BBEV_1593</name>
</gene>
<accession>A0A1D7QVB1</accession>
<protein>
    <submittedName>
        <fullName evidence="4">Putative periplasmic serine protease do/hhoA-like</fullName>
    </submittedName>
</protein>
<dbReference type="PANTHER" id="PTHR43019:SF23">
    <property type="entry name" value="PROTEASE DO-LIKE 5, CHLOROPLASTIC"/>
    <property type="match status" value="1"/>
</dbReference>
<dbReference type="InterPro" id="IPR009003">
    <property type="entry name" value="Peptidase_S1_PA"/>
</dbReference>
<organism evidence="4 5">
    <name type="scientific">Salisediminibacterium beveridgei</name>
    <dbReference type="NCBI Taxonomy" id="632773"/>
    <lineage>
        <taxon>Bacteria</taxon>
        <taxon>Bacillati</taxon>
        <taxon>Bacillota</taxon>
        <taxon>Bacilli</taxon>
        <taxon>Bacillales</taxon>
        <taxon>Bacillaceae</taxon>
        <taxon>Salisediminibacterium</taxon>
    </lineage>
</organism>
<keyword evidence="1" id="KW-0720">Serine protease</keyword>
<dbReference type="Pfam" id="PF13365">
    <property type="entry name" value="Trypsin_2"/>
    <property type="match status" value="1"/>
</dbReference>
<dbReference type="AlphaFoldDB" id="A0A1D7QVB1"/>
<dbReference type="GO" id="GO:0006508">
    <property type="term" value="P:proteolysis"/>
    <property type="evidence" value="ECO:0007669"/>
    <property type="project" value="UniProtKB-KW"/>
</dbReference>
<keyword evidence="1" id="KW-0378">Hydrolase</keyword>
<keyword evidence="3" id="KW-0472">Membrane</keyword>
<evidence type="ECO:0000256" key="1">
    <source>
        <dbReference type="ARBA" id="ARBA00022825"/>
    </source>
</evidence>
<evidence type="ECO:0000313" key="4">
    <source>
        <dbReference type="EMBL" id="AOM82954.1"/>
    </source>
</evidence>
<dbReference type="PANTHER" id="PTHR43019">
    <property type="entry name" value="SERINE ENDOPROTEASE DEGS"/>
    <property type="match status" value="1"/>
</dbReference>
<keyword evidence="3" id="KW-0812">Transmembrane</keyword>
<dbReference type="Proteomes" id="UP000094463">
    <property type="component" value="Chromosome"/>
</dbReference>
<dbReference type="EMBL" id="CP012502">
    <property type="protein sequence ID" value="AOM82954.1"/>
    <property type="molecule type" value="Genomic_DNA"/>
</dbReference>
<dbReference type="Gene3D" id="2.40.10.10">
    <property type="entry name" value="Trypsin-like serine proteases"/>
    <property type="match status" value="2"/>
</dbReference>
<reference evidence="4 5" key="1">
    <citation type="submission" date="2015-08" db="EMBL/GenBank/DDBJ databases">
        <title>The complete genome sequence of Bacillus beveridgei MLTeJB.</title>
        <authorList>
            <person name="Hanson T.E."/>
            <person name="Mesa C."/>
            <person name="Basesman S.M."/>
            <person name="Oremland R.S."/>
        </authorList>
    </citation>
    <scope>NUCLEOTIDE SEQUENCE [LARGE SCALE GENOMIC DNA]</scope>
    <source>
        <strain evidence="4 5">MLTeJB</strain>
    </source>
</reference>
<evidence type="ECO:0000256" key="3">
    <source>
        <dbReference type="SAM" id="Phobius"/>
    </source>
</evidence>
<feature type="compositionally biased region" description="Acidic residues" evidence="2">
    <location>
        <begin position="13"/>
        <end position="25"/>
    </location>
</feature>
<name>A0A1D7QVB1_9BACI</name>
<keyword evidence="5" id="KW-1185">Reference proteome</keyword>
<dbReference type="InterPro" id="IPR001940">
    <property type="entry name" value="Peptidase_S1C"/>
</dbReference>
<dbReference type="KEGG" id="bbev:BBEV_1593"/>
<feature type="transmembrane region" description="Helical" evidence="3">
    <location>
        <begin position="67"/>
        <end position="85"/>
    </location>
</feature>
<evidence type="ECO:0000313" key="5">
    <source>
        <dbReference type="Proteomes" id="UP000094463"/>
    </source>
</evidence>
<dbReference type="SUPFAM" id="SSF50494">
    <property type="entry name" value="Trypsin-like serine proteases"/>
    <property type="match status" value="1"/>
</dbReference>
<dbReference type="GO" id="GO:0004252">
    <property type="term" value="F:serine-type endopeptidase activity"/>
    <property type="evidence" value="ECO:0007669"/>
    <property type="project" value="InterPro"/>
</dbReference>
<dbReference type="STRING" id="632773.BBEV_1593"/>
<dbReference type="PRINTS" id="PR00834">
    <property type="entry name" value="PROTEASES2C"/>
</dbReference>
<feature type="compositionally biased region" description="Basic and acidic residues" evidence="2">
    <location>
        <begin position="1"/>
        <end position="11"/>
    </location>
</feature>
<feature type="region of interest" description="Disordered" evidence="2">
    <location>
        <begin position="1"/>
        <end position="60"/>
    </location>
</feature>